<protein>
    <submittedName>
        <fullName evidence="2">Uncharacterized protein</fullName>
    </submittedName>
</protein>
<comment type="caution">
    <text evidence="2">The sequence shown here is derived from an EMBL/GenBank/DDBJ whole genome shotgun (WGS) entry which is preliminary data.</text>
</comment>
<name>A0A6B0VK98_9EURY</name>
<evidence type="ECO:0000256" key="1">
    <source>
        <dbReference type="SAM" id="MobiDB-lite"/>
    </source>
</evidence>
<proteinExistence type="predicted"/>
<dbReference type="OrthoDB" id="351129at2157"/>
<sequence>MDDDSDEDTLQEALDRAQDVMLPADDSDELQPNYPADYTPEERVEHVLRGEYPRWRSVEWITAAADTDSDVCWSVIQDRLGEGEVEISSEGVRRNRYHVYFEKVEKATERARERPRRLL</sequence>
<gene>
    <name evidence="2" type="ORF">GS429_05990</name>
</gene>
<accession>A0A6B0VK98</accession>
<organism evidence="2 3">
    <name type="scientific">Natronorubrum halalkaliphilum</name>
    <dbReference type="NCBI Taxonomy" id="2691917"/>
    <lineage>
        <taxon>Archaea</taxon>
        <taxon>Methanobacteriati</taxon>
        <taxon>Methanobacteriota</taxon>
        <taxon>Stenosarchaea group</taxon>
        <taxon>Halobacteria</taxon>
        <taxon>Halobacteriales</taxon>
        <taxon>Natrialbaceae</taxon>
        <taxon>Natronorubrum</taxon>
    </lineage>
</organism>
<dbReference type="RefSeq" id="WP_141466404.1">
    <property type="nucleotide sequence ID" value="NZ_WUYX01000022.1"/>
</dbReference>
<dbReference type="EMBL" id="WUYX01000022">
    <property type="protein sequence ID" value="MXV61623.1"/>
    <property type="molecule type" value="Genomic_DNA"/>
</dbReference>
<feature type="region of interest" description="Disordered" evidence="1">
    <location>
        <begin position="17"/>
        <end position="37"/>
    </location>
</feature>
<evidence type="ECO:0000313" key="3">
    <source>
        <dbReference type="Proteomes" id="UP000434101"/>
    </source>
</evidence>
<evidence type="ECO:0000313" key="2">
    <source>
        <dbReference type="EMBL" id="MXV61623.1"/>
    </source>
</evidence>
<dbReference type="AlphaFoldDB" id="A0A6B0VK98"/>
<keyword evidence="3" id="KW-1185">Reference proteome</keyword>
<reference evidence="2 3" key="1">
    <citation type="submission" date="2020-01" db="EMBL/GenBank/DDBJ databases">
        <title>Natronorubrum sp. JWXQ-INN 674 isolated from Inner Mongolia Autonomous Region of China.</title>
        <authorList>
            <person name="Xue Q."/>
        </authorList>
    </citation>
    <scope>NUCLEOTIDE SEQUENCE [LARGE SCALE GENOMIC DNA]</scope>
    <source>
        <strain evidence="2 3">JWXQ-INN-674</strain>
    </source>
</reference>
<dbReference type="Proteomes" id="UP000434101">
    <property type="component" value="Unassembled WGS sequence"/>
</dbReference>